<dbReference type="GO" id="GO:0016810">
    <property type="term" value="F:hydrolase activity, acting on carbon-nitrogen (but not peptide) bonds"/>
    <property type="evidence" value="ECO:0007669"/>
    <property type="project" value="InterPro"/>
</dbReference>
<evidence type="ECO:0000313" key="4">
    <source>
        <dbReference type="Proteomes" id="UP000198688"/>
    </source>
</evidence>
<keyword evidence="4" id="KW-1185">Reference proteome</keyword>
<evidence type="ECO:0000259" key="2">
    <source>
        <dbReference type="Pfam" id="PF07969"/>
    </source>
</evidence>
<dbReference type="InterPro" id="IPR032466">
    <property type="entry name" value="Metal_Hydrolase"/>
</dbReference>
<feature type="compositionally biased region" description="Pro residues" evidence="1">
    <location>
        <begin position="305"/>
        <end position="330"/>
    </location>
</feature>
<dbReference type="Gene3D" id="3.20.20.140">
    <property type="entry name" value="Metal-dependent hydrolases"/>
    <property type="match status" value="2"/>
</dbReference>
<dbReference type="AlphaFoldDB" id="A0A1H1ZHJ8"/>
<dbReference type="CDD" id="cd01300">
    <property type="entry name" value="YtcJ_like"/>
    <property type="match status" value="1"/>
</dbReference>
<keyword evidence="3" id="KW-0378">Hydrolase</keyword>
<reference evidence="3 4" key="1">
    <citation type="submission" date="2016-10" db="EMBL/GenBank/DDBJ databases">
        <authorList>
            <person name="de Groot N.N."/>
        </authorList>
    </citation>
    <scope>NUCLEOTIDE SEQUENCE [LARGE SCALE GENOMIC DNA]</scope>
    <source>
        <strain evidence="3 4">DSM 43941</strain>
    </source>
</reference>
<sequence>MSGELVIIGDVITLDPVRPRVTAVAIVNGRIAATGSPADARAAVPAGTPEVTVSGTIIPGFVDSHVHLLWAGRRASRVSLTGATSIAEVQQRIRAHALANPGDGWIEADDDLDPWDLAENRLPTAAELETAAPGRGVLLDRRGHDALVNTTALHRAGITSATPDPPGGRIDRDPNGEPTGLLVEHPAVALARAVIPPPSGADHHRWIENGQRELLAHGITTAMDPAVSTAELSAYADAARAGTLQLRVTAMPLGSETTTFADLDRAAETCGLETADPHLLVRGPTKLFLDGGGSLGTALLSTPWPTHPTPPASPEPTPAAGPSPAEPAPLPTSTLTPSSATPSSGVVEPLGVGPSQPSAAEPGPVDPAYSEPVSCGVVEHSDYHGNQTLSREVVLAHCREAALAGRGAGVHAVGDAAIDLVLDVLGEVDAVTPVAGLGFHLIHAYLGPSPDAMRRARDLGVRVSAHPALQWDFGLGLIDRLGEDRAAAANPLRSWLDAGVEVGGGSDGPGPPMAPLHGMWQARTRHVRGRETPLGPEQAITAPEALELFTTGAARITGGPGTGRLRPGDPADLAFLTGDPLTPDPDTLRSLTVTATMVNGRLVFERPDFQQTTTTQPTTQPADPEPADPERAGPERVDRAAVDPAAADSMLVDVGSVVPEQVASQGAATGMSGAGTVAGGWVSPGRRVWGWAVSGRAVLGTVGDVAGG</sequence>
<dbReference type="Gene3D" id="2.30.40.10">
    <property type="entry name" value="Urease, subunit C, domain 1"/>
    <property type="match status" value="2"/>
</dbReference>
<feature type="region of interest" description="Disordered" evidence="1">
    <location>
        <begin position="299"/>
        <end position="372"/>
    </location>
</feature>
<dbReference type="OrthoDB" id="3173428at2"/>
<dbReference type="PANTHER" id="PTHR22642:SF2">
    <property type="entry name" value="PROTEIN LONG AFTER FAR-RED 3"/>
    <property type="match status" value="1"/>
</dbReference>
<gene>
    <name evidence="3" type="ORF">SAMN04489716_3328</name>
</gene>
<dbReference type="SUPFAM" id="SSF51338">
    <property type="entry name" value="Composite domain of metallo-dependent hydrolases"/>
    <property type="match status" value="2"/>
</dbReference>
<feature type="domain" description="Amidohydrolase 3" evidence="2">
    <location>
        <begin position="384"/>
        <end position="604"/>
    </location>
</feature>
<dbReference type="Pfam" id="PF07969">
    <property type="entry name" value="Amidohydro_3"/>
    <property type="match status" value="2"/>
</dbReference>
<feature type="compositionally biased region" description="Basic and acidic residues" evidence="1">
    <location>
        <begin position="628"/>
        <end position="638"/>
    </location>
</feature>
<feature type="region of interest" description="Disordered" evidence="1">
    <location>
        <begin position="604"/>
        <end position="638"/>
    </location>
</feature>
<dbReference type="InterPro" id="IPR033932">
    <property type="entry name" value="YtcJ-like"/>
</dbReference>
<proteinExistence type="predicted"/>
<dbReference type="InterPro" id="IPR013108">
    <property type="entry name" value="Amidohydro_3"/>
</dbReference>
<feature type="compositionally biased region" description="Low complexity" evidence="1">
    <location>
        <begin position="609"/>
        <end position="622"/>
    </location>
</feature>
<feature type="compositionally biased region" description="Low complexity" evidence="1">
    <location>
        <begin position="331"/>
        <end position="344"/>
    </location>
</feature>
<dbReference type="Gene3D" id="3.10.310.70">
    <property type="match status" value="1"/>
</dbReference>
<name>A0A1H1ZHJ8_9ACTN</name>
<evidence type="ECO:0000256" key="1">
    <source>
        <dbReference type="SAM" id="MobiDB-lite"/>
    </source>
</evidence>
<evidence type="ECO:0000313" key="3">
    <source>
        <dbReference type="EMBL" id="SDT33198.1"/>
    </source>
</evidence>
<dbReference type="STRING" id="113562.SAMN04489716_3328"/>
<dbReference type="EMBL" id="LT629758">
    <property type="protein sequence ID" value="SDT33198.1"/>
    <property type="molecule type" value="Genomic_DNA"/>
</dbReference>
<dbReference type="RefSeq" id="WP_092545473.1">
    <property type="nucleotide sequence ID" value="NZ_BOMJ01000005.1"/>
</dbReference>
<organism evidence="3 4">
    <name type="scientific">Actinoplanes derwentensis</name>
    <dbReference type="NCBI Taxonomy" id="113562"/>
    <lineage>
        <taxon>Bacteria</taxon>
        <taxon>Bacillati</taxon>
        <taxon>Actinomycetota</taxon>
        <taxon>Actinomycetes</taxon>
        <taxon>Micromonosporales</taxon>
        <taxon>Micromonosporaceae</taxon>
        <taxon>Actinoplanes</taxon>
    </lineage>
</organism>
<dbReference type="InterPro" id="IPR011059">
    <property type="entry name" value="Metal-dep_hydrolase_composite"/>
</dbReference>
<dbReference type="Proteomes" id="UP000198688">
    <property type="component" value="Chromosome I"/>
</dbReference>
<protein>
    <submittedName>
        <fullName evidence="3">Amidohydrolase family protein</fullName>
    </submittedName>
</protein>
<dbReference type="SUPFAM" id="SSF51556">
    <property type="entry name" value="Metallo-dependent hydrolases"/>
    <property type="match status" value="2"/>
</dbReference>
<accession>A0A1H1ZHJ8</accession>
<dbReference type="PANTHER" id="PTHR22642">
    <property type="entry name" value="IMIDAZOLONEPROPIONASE"/>
    <property type="match status" value="1"/>
</dbReference>
<feature type="domain" description="Amidohydrolase 3" evidence="2">
    <location>
        <begin position="56"/>
        <end position="308"/>
    </location>
</feature>